<dbReference type="Proteomes" id="UP000184291">
    <property type="component" value="Unassembled WGS sequence"/>
</dbReference>
<reference evidence="2" key="1">
    <citation type="submission" date="2016-09" db="EMBL/GenBank/DDBJ databases">
        <authorList>
            <person name="Strepis N."/>
        </authorList>
    </citation>
    <scope>NUCLEOTIDE SEQUENCE [LARGE SCALE GENOMIC DNA]</scope>
</reference>
<name>A0A1M4S044_9ACTO</name>
<evidence type="ECO:0000313" key="2">
    <source>
        <dbReference type="Proteomes" id="UP000184291"/>
    </source>
</evidence>
<accession>A0A1M4S044</accession>
<dbReference type="AlphaFoldDB" id="A0A1M4S044"/>
<keyword evidence="2" id="KW-1185">Reference proteome</keyword>
<evidence type="ECO:0000313" key="1">
    <source>
        <dbReference type="EMBL" id="SHE25568.1"/>
    </source>
</evidence>
<dbReference type="EMBL" id="FQTT01000011">
    <property type="protein sequence ID" value="SHE25568.1"/>
    <property type="molecule type" value="Genomic_DNA"/>
</dbReference>
<sequence>MRPWASTYKNCANFVAFMKDSHDWTINVEYRGEQVDLDLLFYKWMRCELVHNGGLPVDLPIDESFADPRSCSVRAGGAPDYMVLVSPGWYWFLVGHVRSTVEQAAND</sequence>
<protein>
    <submittedName>
        <fullName evidence="1">Uncharacterized protein</fullName>
    </submittedName>
</protein>
<gene>
    <name evidence="1" type="ORF">ACGLYG10_1789</name>
</gene>
<organism evidence="1 2">
    <name type="scientific">Actinomyces glycerinitolerans</name>
    <dbReference type="NCBI Taxonomy" id="1892869"/>
    <lineage>
        <taxon>Bacteria</taxon>
        <taxon>Bacillati</taxon>
        <taxon>Actinomycetota</taxon>
        <taxon>Actinomycetes</taxon>
        <taxon>Actinomycetales</taxon>
        <taxon>Actinomycetaceae</taxon>
        <taxon>Actinomyces</taxon>
    </lineage>
</organism>
<proteinExistence type="predicted"/>